<organism evidence="2 3">
    <name type="scientific">Riccia sorocarpa</name>
    <dbReference type="NCBI Taxonomy" id="122646"/>
    <lineage>
        <taxon>Eukaryota</taxon>
        <taxon>Viridiplantae</taxon>
        <taxon>Streptophyta</taxon>
        <taxon>Embryophyta</taxon>
        <taxon>Marchantiophyta</taxon>
        <taxon>Marchantiopsida</taxon>
        <taxon>Marchantiidae</taxon>
        <taxon>Marchantiales</taxon>
        <taxon>Ricciaceae</taxon>
        <taxon>Riccia</taxon>
    </lineage>
</organism>
<keyword evidence="3" id="KW-1185">Reference proteome</keyword>
<feature type="compositionally biased region" description="Acidic residues" evidence="1">
    <location>
        <begin position="33"/>
        <end position="47"/>
    </location>
</feature>
<evidence type="ECO:0000313" key="2">
    <source>
        <dbReference type="EMBL" id="KAL3699199.1"/>
    </source>
</evidence>
<protein>
    <submittedName>
        <fullName evidence="2">Uncharacterized protein</fullName>
    </submittedName>
</protein>
<feature type="region of interest" description="Disordered" evidence="1">
    <location>
        <begin position="1"/>
        <end position="47"/>
    </location>
</feature>
<dbReference type="Proteomes" id="UP001633002">
    <property type="component" value="Unassembled WGS sequence"/>
</dbReference>
<reference evidence="2 3" key="1">
    <citation type="submission" date="2024-09" db="EMBL/GenBank/DDBJ databases">
        <title>Chromosome-scale assembly of Riccia sorocarpa.</title>
        <authorList>
            <person name="Paukszto L."/>
        </authorList>
    </citation>
    <scope>NUCLEOTIDE SEQUENCE [LARGE SCALE GENOMIC DNA]</scope>
    <source>
        <strain evidence="2">LP-2024</strain>
        <tissue evidence="2">Aerial parts of the thallus</tissue>
    </source>
</reference>
<evidence type="ECO:0000256" key="1">
    <source>
        <dbReference type="SAM" id="MobiDB-lite"/>
    </source>
</evidence>
<sequence>MIVSYMENPQQRAEILGSTRKTEVGGPTSDPPDLADDGLPDKDDFEEDNYRGMANIMPDSQLLVLFWMTAWSLERKVLWRSLMVIWMNQGDITFDKEMDQEEDDIAVVPDLNPEVPLEHPLDGNMHSSDVPFDKE</sequence>
<accession>A0ABD3ICE7</accession>
<feature type="region of interest" description="Disordered" evidence="1">
    <location>
        <begin position="112"/>
        <end position="135"/>
    </location>
</feature>
<dbReference type="AlphaFoldDB" id="A0ABD3ICE7"/>
<name>A0ABD3ICE7_9MARC</name>
<evidence type="ECO:0000313" key="3">
    <source>
        <dbReference type="Proteomes" id="UP001633002"/>
    </source>
</evidence>
<comment type="caution">
    <text evidence="2">The sequence shown here is derived from an EMBL/GenBank/DDBJ whole genome shotgun (WGS) entry which is preliminary data.</text>
</comment>
<proteinExistence type="predicted"/>
<gene>
    <name evidence="2" type="ORF">R1sor_017221</name>
</gene>
<dbReference type="EMBL" id="JBJQOH010000001">
    <property type="protein sequence ID" value="KAL3699199.1"/>
    <property type="molecule type" value="Genomic_DNA"/>
</dbReference>